<evidence type="ECO:0000256" key="11">
    <source>
        <dbReference type="SAM" id="MobiDB-lite"/>
    </source>
</evidence>
<evidence type="ECO:0000256" key="6">
    <source>
        <dbReference type="ARBA" id="ARBA00022989"/>
    </source>
</evidence>
<keyword evidence="8" id="KW-0408">Iron</keyword>
<evidence type="ECO:0000256" key="9">
    <source>
        <dbReference type="ARBA" id="ARBA00023033"/>
    </source>
</evidence>
<protein>
    <recommendedName>
        <fullName evidence="13">Cytochrome P450 superfamily protein</fullName>
    </recommendedName>
</protein>
<dbReference type="InterPro" id="IPR036396">
    <property type="entry name" value="Cyt_P450_sf"/>
</dbReference>
<dbReference type="InterPro" id="IPR001128">
    <property type="entry name" value="Cyt_P450"/>
</dbReference>
<sequence>MFHGTYGAMPCLDQVLAYREQQEDAQEQQGGGVNPARDNREEDPGDGTRRGHQRRPGGSTVGDKHERRHGDDDRRRDRGVQGVLLRRDGDHVGAATWTMVVLSMHPEWQDRAREEVTALFGRDGKPEYDGLSRLKVVTMVLYEVLRLYPSATSVVRQTYKEMEVGGVTYPAGVILELPVLLIHHDPDIWGGARVQA</sequence>
<dbReference type="PANTHER" id="PTHR24282">
    <property type="entry name" value="CYTOCHROME P450 FAMILY MEMBER"/>
    <property type="match status" value="1"/>
</dbReference>
<dbReference type="GO" id="GO:0020037">
    <property type="term" value="F:heme binding"/>
    <property type="evidence" value="ECO:0007669"/>
    <property type="project" value="InterPro"/>
</dbReference>
<dbReference type="PANTHER" id="PTHR24282:SF268">
    <property type="entry name" value="CYTOCHROME P450 MONOOXYGENASE"/>
    <property type="match status" value="1"/>
</dbReference>
<evidence type="ECO:0008006" key="13">
    <source>
        <dbReference type="Google" id="ProtNLM"/>
    </source>
</evidence>
<comment type="subcellular location">
    <subcellularLocation>
        <location evidence="1">Membrane</location>
    </subcellularLocation>
</comment>
<keyword evidence="6" id="KW-1133">Transmembrane helix</keyword>
<reference evidence="12" key="1">
    <citation type="journal article" date="2009" name="PLoS Genet.">
        <title>Sequencing, mapping, and analysis of 27,455 maize full-length cDNAs.</title>
        <authorList>
            <person name="Soderlund C."/>
            <person name="Descour A."/>
            <person name="Kudrna D."/>
            <person name="Bomhoff M."/>
            <person name="Boyd L."/>
            <person name="Currie J."/>
            <person name="Angelova A."/>
            <person name="Collura K."/>
            <person name="Wissotski M."/>
            <person name="Ashley E."/>
            <person name="Morrow D."/>
            <person name="Fernandes J."/>
            <person name="Walbot V."/>
            <person name="Yu Y."/>
        </authorList>
    </citation>
    <scope>NUCLEOTIDE SEQUENCE</scope>
    <source>
        <strain evidence="12">B73</strain>
    </source>
</reference>
<dbReference type="EMBL" id="BT065462">
    <property type="protein sequence ID" value="ACN31338.1"/>
    <property type="molecule type" value="mRNA"/>
</dbReference>
<keyword evidence="9" id="KW-0503">Monooxygenase</keyword>
<evidence type="ECO:0000256" key="4">
    <source>
        <dbReference type="ARBA" id="ARBA00022692"/>
    </source>
</evidence>
<dbReference type="AlphaFoldDB" id="B4G0G1"/>
<comment type="similarity">
    <text evidence="2">Belongs to the cytochrome P450 family.</text>
</comment>
<dbReference type="EMBL" id="BT042849">
    <property type="protein sequence ID" value="ACF87854.1"/>
    <property type="molecule type" value="mRNA"/>
</dbReference>
<dbReference type="GO" id="GO:0004497">
    <property type="term" value="F:monooxygenase activity"/>
    <property type="evidence" value="ECO:0007669"/>
    <property type="project" value="UniProtKB-KW"/>
</dbReference>
<evidence type="ECO:0000313" key="12">
    <source>
        <dbReference type="EMBL" id="ACF87854.1"/>
    </source>
</evidence>
<dbReference type="GO" id="GO:0006629">
    <property type="term" value="P:lipid metabolic process"/>
    <property type="evidence" value="ECO:0007669"/>
    <property type="project" value="UniProtKB-ARBA"/>
</dbReference>
<keyword evidence="10" id="KW-0472">Membrane</keyword>
<evidence type="ECO:0000256" key="7">
    <source>
        <dbReference type="ARBA" id="ARBA00023002"/>
    </source>
</evidence>
<dbReference type="SUPFAM" id="SSF48264">
    <property type="entry name" value="Cytochrome P450"/>
    <property type="match status" value="1"/>
</dbReference>
<accession>B4G0G1</accession>
<feature type="compositionally biased region" description="Basic and acidic residues" evidence="11">
    <location>
        <begin position="37"/>
        <end position="49"/>
    </location>
</feature>
<evidence type="ECO:0000256" key="5">
    <source>
        <dbReference type="ARBA" id="ARBA00022723"/>
    </source>
</evidence>
<evidence type="ECO:0000256" key="1">
    <source>
        <dbReference type="ARBA" id="ARBA00004370"/>
    </source>
</evidence>
<evidence type="ECO:0000256" key="3">
    <source>
        <dbReference type="ARBA" id="ARBA00022617"/>
    </source>
</evidence>
<keyword evidence="3" id="KW-0349">Heme</keyword>
<evidence type="ECO:0000256" key="2">
    <source>
        <dbReference type="ARBA" id="ARBA00010617"/>
    </source>
</evidence>
<evidence type="ECO:0000256" key="10">
    <source>
        <dbReference type="ARBA" id="ARBA00023136"/>
    </source>
</evidence>
<keyword evidence="4" id="KW-0812">Transmembrane</keyword>
<name>B4G0G1_MAIZE</name>
<dbReference type="InterPro" id="IPR050665">
    <property type="entry name" value="Cytochrome_P450_Monooxygen"/>
</dbReference>
<proteinExistence type="evidence at transcript level"/>
<dbReference type="GO" id="GO:0005506">
    <property type="term" value="F:iron ion binding"/>
    <property type="evidence" value="ECO:0007669"/>
    <property type="project" value="InterPro"/>
</dbReference>
<keyword evidence="7" id="KW-0560">Oxidoreductase</keyword>
<dbReference type="Pfam" id="PF00067">
    <property type="entry name" value="p450"/>
    <property type="match status" value="1"/>
</dbReference>
<evidence type="ECO:0000256" key="8">
    <source>
        <dbReference type="ARBA" id="ARBA00023004"/>
    </source>
</evidence>
<feature type="region of interest" description="Disordered" evidence="11">
    <location>
        <begin position="17"/>
        <end position="82"/>
    </location>
</feature>
<organism evidence="12">
    <name type="scientific">Zea mays</name>
    <name type="common">Maize</name>
    <dbReference type="NCBI Taxonomy" id="4577"/>
    <lineage>
        <taxon>Eukaryota</taxon>
        <taxon>Viridiplantae</taxon>
        <taxon>Streptophyta</taxon>
        <taxon>Embryophyta</taxon>
        <taxon>Tracheophyta</taxon>
        <taxon>Spermatophyta</taxon>
        <taxon>Magnoliopsida</taxon>
        <taxon>Liliopsida</taxon>
        <taxon>Poales</taxon>
        <taxon>Poaceae</taxon>
        <taxon>PACMAD clade</taxon>
        <taxon>Panicoideae</taxon>
        <taxon>Andropogonodae</taxon>
        <taxon>Andropogoneae</taxon>
        <taxon>Tripsacinae</taxon>
        <taxon>Zea</taxon>
    </lineage>
</organism>
<dbReference type="GO" id="GO:0016705">
    <property type="term" value="F:oxidoreductase activity, acting on paired donors, with incorporation or reduction of molecular oxygen"/>
    <property type="evidence" value="ECO:0007669"/>
    <property type="project" value="InterPro"/>
</dbReference>
<feature type="compositionally biased region" description="Basic and acidic residues" evidence="11">
    <location>
        <begin position="62"/>
        <end position="82"/>
    </location>
</feature>
<dbReference type="GO" id="GO:0016020">
    <property type="term" value="C:membrane"/>
    <property type="evidence" value="ECO:0007669"/>
    <property type="project" value="UniProtKB-SubCell"/>
</dbReference>
<keyword evidence="5" id="KW-0479">Metal-binding</keyword>
<dbReference type="Gene3D" id="1.10.630.10">
    <property type="entry name" value="Cytochrome P450"/>
    <property type="match status" value="1"/>
</dbReference>